<sequence length="68" mass="7170">MFSSSGGRIVLMLLFLYQGPTLSPIGSPVGGAGGGAYNDSNEISAFFNVLKSCAHVFEYIGRIAINKK</sequence>
<dbReference type="AlphaFoldDB" id="A0A1X7TUL6"/>
<proteinExistence type="predicted"/>
<protein>
    <recommendedName>
        <fullName evidence="3">Secreted protein</fullName>
    </recommendedName>
</protein>
<accession>A0A1X7TUL6</accession>
<feature type="signal peptide" evidence="1">
    <location>
        <begin position="1"/>
        <end position="22"/>
    </location>
</feature>
<name>A0A1X7TUL6_AMPQE</name>
<evidence type="ECO:0000256" key="1">
    <source>
        <dbReference type="SAM" id="SignalP"/>
    </source>
</evidence>
<dbReference type="InParanoid" id="A0A1X7TUL6"/>
<dbReference type="EnsemblMetazoa" id="Aqu2.1.18874_001">
    <property type="protein sequence ID" value="Aqu2.1.18874_001"/>
    <property type="gene ID" value="Aqu2.1.18874"/>
</dbReference>
<organism evidence="2">
    <name type="scientific">Amphimedon queenslandica</name>
    <name type="common">Sponge</name>
    <dbReference type="NCBI Taxonomy" id="400682"/>
    <lineage>
        <taxon>Eukaryota</taxon>
        <taxon>Metazoa</taxon>
        <taxon>Porifera</taxon>
        <taxon>Demospongiae</taxon>
        <taxon>Heteroscleromorpha</taxon>
        <taxon>Haplosclerida</taxon>
        <taxon>Niphatidae</taxon>
        <taxon>Amphimedon</taxon>
    </lineage>
</organism>
<evidence type="ECO:0008006" key="3">
    <source>
        <dbReference type="Google" id="ProtNLM"/>
    </source>
</evidence>
<evidence type="ECO:0000313" key="2">
    <source>
        <dbReference type="EnsemblMetazoa" id="Aqu2.1.18874_001"/>
    </source>
</evidence>
<keyword evidence="1" id="KW-0732">Signal</keyword>
<reference evidence="2" key="1">
    <citation type="submission" date="2017-05" db="UniProtKB">
        <authorList>
            <consortium name="EnsemblMetazoa"/>
        </authorList>
    </citation>
    <scope>IDENTIFICATION</scope>
</reference>
<feature type="chain" id="PRO_5012937072" description="Secreted protein" evidence="1">
    <location>
        <begin position="23"/>
        <end position="68"/>
    </location>
</feature>